<keyword evidence="15" id="KW-0812">Transmembrane</keyword>
<evidence type="ECO:0000256" key="13">
    <source>
        <dbReference type="PIRSR" id="PIRSR602402-1"/>
    </source>
</evidence>
<proteinExistence type="inferred from homology"/>
<dbReference type="InterPro" id="IPR036396">
    <property type="entry name" value="Cyt_P450_sf"/>
</dbReference>
<comment type="similarity">
    <text evidence="4 14">Belongs to the cytochrome P450 family.</text>
</comment>
<dbReference type="PANTHER" id="PTHR24292:SF103">
    <property type="entry name" value="CYTOCHROME P450 6BS1"/>
    <property type="match status" value="1"/>
</dbReference>
<keyword evidence="8" id="KW-0492">Microsome</keyword>
<keyword evidence="17" id="KW-1185">Reference proteome</keyword>
<feature type="binding site" description="axial binding residue" evidence="13">
    <location>
        <position position="443"/>
    </location>
    <ligand>
        <name>heme</name>
        <dbReference type="ChEBI" id="CHEBI:30413"/>
    </ligand>
    <ligandPart>
        <name>Fe</name>
        <dbReference type="ChEBI" id="CHEBI:18248"/>
    </ligandPart>
</feature>
<evidence type="ECO:0000256" key="12">
    <source>
        <dbReference type="ARBA" id="ARBA00023136"/>
    </source>
</evidence>
<organism evidence="16 17">
    <name type="scientific">Anopheles epiroticus</name>
    <dbReference type="NCBI Taxonomy" id="199890"/>
    <lineage>
        <taxon>Eukaryota</taxon>
        <taxon>Metazoa</taxon>
        <taxon>Ecdysozoa</taxon>
        <taxon>Arthropoda</taxon>
        <taxon>Hexapoda</taxon>
        <taxon>Insecta</taxon>
        <taxon>Pterygota</taxon>
        <taxon>Neoptera</taxon>
        <taxon>Endopterygota</taxon>
        <taxon>Diptera</taxon>
        <taxon>Nematocera</taxon>
        <taxon>Culicoidea</taxon>
        <taxon>Culicidae</taxon>
        <taxon>Anophelinae</taxon>
        <taxon>Anopheles</taxon>
    </lineage>
</organism>
<keyword evidence="9 14" id="KW-0560">Oxidoreductase</keyword>
<dbReference type="Proteomes" id="UP000075885">
    <property type="component" value="Unassembled WGS sequence"/>
</dbReference>
<keyword evidence="7" id="KW-0256">Endoplasmic reticulum</keyword>
<keyword evidence="11 14" id="KW-0503">Monooxygenase</keyword>
<reference evidence="17" key="1">
    <citation type="submission" date="2013-03" db="EMBL/GenBank/DDBJ databases">
        <title>The Genome Sequence of Anopheles epiroticus epiroticus2.</title>
        <authorList>
            <consortium name="The Broad Institute Genomics Platform"/>
            <person name="Neafsey D.E."/>
            <person name="Howell P."/>
            <person name="Walker B."/>
            <person name="Young S.K."/>
            <person name="Zeng Q."/>
            <person name="Gargeya S."/>
            <person name="Fitzgerald M."/>
            <person name="Haas B."/>
            <person name="Abouelleil A."/>
            <person name="Allen A.W."/>
            <person name="Alvarado L."/>
            <person name="Arachchi H.M."/>
            <person name="Berlin A.M."/>
            <person name="Chapman S.B."/>
            <person name="Gainer-Dewar J."/>
            <person name="Goldberg J."/>
            <person name="Griggs A."/>
            <person name="Gujja S."/>
            <person name="Hansen M."/>
            <person name="Howarth C."/>
            <person name="Imamovic A."/>
            <person name="Ireland A."/>
            <person name="Larimer J."/>
            <person name="McCowan C."/>
            <person name="Murphy C."/>
            <person name="Pearson M."/>
            <person name="Poon T.W."/>
            <person name="Priest M."/>
            <person name="Roberts A."/>
            <person name="Saif S."/>
            <person name="Shea T."/>
            <person name="Sisk P."/>
            <person name="Sykes S."/>
            <person name="Wortman J."/>
            <person name="Nusbaum C."/>
            <person name="Birren B."/>
        </authorList>
    </citation>
    <scope>NUCLEOTIDE SEQUENCE [LARGE SCALE GENOMIC DNA]</scope>
    <source>
        <strain evidence="17">Epiroticus2</strain>
    </source>
</reference>
<keyword evidence="5 13" id="KW-0349">Heme</keyword>
<evidence type="ECO:0000256" key="9">
    <source>
        <dbReference type="ARBA" id="ARBA00023002"/>
    </source>
</evidence>
<comment type="cofactor">
    <cofactor evidence="1 13">
        <name>heme</name>
        <dbReference type="ChEBI" id="CHEBI:30413"/>
    </cofactor>
</comment>
<feature type="transmembrane region" description="Helical" evidence="15">
    <location>
        <begin position="6"/>
        <end position="22"/>
    </location>
</feature>
<evidence type="ECO:0000256" key="4">
    <source>
        <dbReference type="ARBA" id="ARBA00010617"/>
    </source>
</evidence>
<dbReference type="STRING" id="199890.A0A182PYW8"/>
<dbReference type="PRINTS" id="PR00464">
    <property type="entry name" value="EP450II"/>
</dbReference>
<evidence type="ECO:0000256" key="3">
    <source>
        <dbReference type="ARBA" id="ARBA00004406"/>
    </source>
</evidence>
<keyword evidence="6 13" id="KW-0479">Metal-binding</keyword>
<comment type="subcellular location">
    <subcellularLocation>
        <location evidence="3">Endoplasmic reticulum membrane</location>
        <topology evidence="3">Peripheral membrane protein</topology>
    </subcellularLocation>
    <subcellularLocation>
        <location evidence="2">Microsome membrane</location>
        <topology evidence="2">Peripheral membrane protein</topology>
    </subcellularLocation>
</comment>
<evidence type="ECO:0000256" key="1">
    <source>
        <dbReference type="ARBA" id="ARBA00001971"/>
    </source>
</evidence>
<keyword evidence="15" id="KW-1133">Transmembrane helix</keyword>
<evidence type="ECO:0000256" key="6">
    <source>
        <dbReference type="ARBA" id="ARBA00022723"/>
    </source>
</evidence>
<evidence type="ECO:0000313" key="17">
    <source>
        <dbReference type="Proteomes" id="UP000075885"/>
    </source>
</evidence>
<evidence type="ECO:0000256" key="10">
    <source>
        <dbReference type="ARBA" id="ARBA00023004"/>
    </source>
</evidence>
<dbReference type="EnsemblMetazoa" id="AEPI015036-RA">
    <property type="protein sequence ID" value="AEPI015036-PA"/>
    <property type="gene ID" value="AEPI015036"/>
</dbReference>
<sequence length="501" mass="58040">MEVMDITITFGMVCIIIYLILVRRNRYWIERNIPQLNPELLFGDVRDVNKTYHIGEKFRQLYTQLKGKHPFGGIYMFTKPVALITDLELLKCIFVKDFQYFHDRGTYYNERDDPLSAHLFNLEGRKWKSLRNKITPTLTSGKMKMVFSTIVATGKQFQDFMLASVQGQTELELKDLLARYTTDVIGTFAFGIECNSVHNPDAEFRVMGKKFFTRPRNILQQFLMNAFPRVARLVGIRSILPEVSDFFMNVVRDTITYRVANNVQRNDFMDILIRMRSDSDIKSDDGTLTFNEIAAQAFVFFIAGFETSSSLVAFTLYELALNQEIQDEARKCVNEVLKRHGGILTYEAAMEMIYLDRVLKECLRKYPPISVHFRITSKDYIVPGTNSVLEAGTSVMIPVLGIHHDPEYFPDPERFDPERFTVEQEAQRHPYAWTPFGEGPRICVGLRFGMMQARVALIHLLTSFRFSCCSKTPVPMRYDLKNGILTPKEGMWLRLEKIDDK</sequence>
<dbReference type="SUPFAM" id="SSF48264">
    <property type="entry name" value="Cytochrome P450"/>
    <property type="match status" value="1"/>
</dbReference>
<evidence type="ECO:0000256" key="7">
    <source>
        <dbReference type="ARBA" id="ARBA00022824"/>
    </source>
</evidence>
<dbReference type="PANTHER" id="PTHR24292">
    <property type="entry name" value="CYTOCHROME P450"/>
    <property type="match status" value="1"/>
</dbReference>
<evidence type="ECO:0000256" key="14">
    <source>
        <dbReference type="RuleBase" id="RU000461"/>
    </source>
</evidence>
<dbReference type="Pfam" id="PF00067">
    <property type="entry name" value="p450"/>
    <property type="match status" value="1"/>
</dbReference>
<dbReference type="GO" id="GO:0005789">
    <property type="term" value="C:endoplasmic reticulum membrane"/>
    <property type="evidence" value="ECO:0007669"/>
    <property type="project" value="UniProtKB-SubCell"/>
</dbReference>
<dbReference type="FunFam" id="1.10.630.10:FF:000042">
    <property type="entry name" value="Cytochrome P450"/>
    <property type="match status" value="1"/>
</dbReference>
<evidence type="ECO:0000313" key="16">
    <source>
        <dbReference type="EnsemblMetazoa" id="AEPI015036-PA"/>
    </source>
</evidence>
<dbReference type="GO" id="GO:0016705">
    <property type="term" value="F:oxidoreductase activity, acting on paired donors, with incorporation or reduction of molecular oxygen"/>
    <property type="evidence" value="ECO:0007669"/>
    <property type="project" value="InterPro"/>
</dbReference>
<name>A0A182PYW8_9DIPT</name>
<dbReference type="InterPro" id="IPR002402">
    <property type="entry name" value="Cyt_P450_E_grp-II"/>
</dbReference>
<evidence type="ECO:0000256" key="5">
    <source>
        <dbReference type="ARBA" id="ARBA00022617"/>
    </source>
</evidence>
<dbReference type="VEuPathDB" id="VectorBase:AEPI015036"/>
<dbReference type="CDD" id="cd11056">
    <property type="entry name" value="CYP6-like"/>
    <property type="match status" value="1"/>
</dbReference>
<dbReference type="InterPro" id="IPR001128">
    <property type="entry name" value="Cyt_P450"/>
</dbReference>
<keyword evidence="10 13" id="KW-0408">Iron</keyword>
<dbReference type="PROSITE" id="PS00086">
    <property type="entry name" value="CYTOCHROME_P450"/>
    <property type="match status" value="1"/>
</dbReference>
<evidence type="ECO:0000256" key="15">
    <source>
        <dbReference type="SAM" id="Phobius"/>
    </source>
</evidence>
<evidence type="ECO:0000256" key="11">
    <source>
        <dbReference type="ARBA" id="ARBA00023033"/>
    </source>
</evidence>
<dbReference type="GO" id="GO:0005506">
    <property type="term" value="F:iron ion binding"/>
    <property type="evidence" value="ECO:0007669"/>
    <property type="project" value="InterPro"/>
</dbReference>
<dbReference type="GO" id="GO:0004497">
    <property type="term" value="F:monooxygenase activity"/>
    <property type="evidence" value="ECO:0007669"/>
    <property type="project" value="UniProtKB-KW"/>
</dbReference>
<dbReference type="PRINTS" id="PR00385">
    <property type="entry name" value="P450"/>
</dbReference>
<accession>A0A182PYW8</accession>
<evidence type="ECO:0000256" key="8">
    <source>
        <dbReference type="ARBA" id="ARBA00022848"/>
    </source>
</evidence>
<evidence type="ECO:0000256" key="2">
    <source>
        <dbReference type="ARBA" id="ARBA00004174"/>
    </source>
</evidence>
<dbReference type="GO" id="GO:0020037">
    <property type="term" value="F:heme binding"/>
    <property type="evidence" value="ECO:0007669"/>
    <property type="project" value="InterPro"/>
</dbReference>
<reference evidence="16" key="2">
    <citation type="submission" date="2020-05" db="UniProtKB">
        <authorList>
            <consortium name="EnsemblMetazoa"/>
        </authorList>
    </citation>
    <scope>IDENTIFICATION</scope>
    <source>
        <strain evidence="16">Epiroticus2</strain>
    </source>
</reference>
<dbReference type="InterPro" id="IPR017972">
    <property type="entry name" value="Cyt_P450_CS"/>
</dbReference>
<keyword evidence="12 15" id="KW-0472">Membrane</keyword>
<dbReference type="AlphaFoldDB" id="A0A182PYW8"/>
<dbReference type="Gene3D" id="1.10.630.10">
    <property type="entry name" value="Cytochrome P450"/>
    <property type="match status" value="1"/>
</dbReference>
<protein>
    <submittedName>
        <fullName evidence="16">Uncharacterized protein</fullName>
    </submittedName>
</protein>
<dbReference type="InterPro" id="IPR050476">
    <property type="entry name" value="Insect_CytP450_Detox"/>
</dbReference>